<comment type="caution">
    <text evidence="2">The sequence shown here is derived from an EMBL/GenBank/DDBJ whole genome shotgun (WGS) entry which is preliminary data.</text>
</comment>
<evidence type="ECO:0000313" key="2">
    <source>
        <dbReference type="EMBL" id="KAE8977603.1"/>
    </source>
</evidence>
<reference evidence="2 3" key="1">
    <citation type="submission" date="2018-09" db="EMBL/GenBank/DDBJ databases">
        <title>Genomic investigation of the strawberry pathogen Phytophthora fragariae indicates pathogenicity is determined by transcriptional variation in three key races.</title>
        <authorList>
            <person name="Adams T.M."/>
            <person name="Armitage A.D."/>
            <person name="Sobczyk M.K."/>
            <person name="Bates H.J."/>
            <person name="Dunwell J.M."/>
            <person name="Nellist C.F."/>
            <person name="Harrison R.J."/>
        </authorList>
    </citation>
    <scope>NUCLEOTIDE SEQUENCE [LARGE SCALE GENOMIC DNA]</scope>
    <source>
        <strain evidence="2 3">SCRP249</strain>
    </source>
</reference>
<dbReference type="AlphaFoldDB" id="A0A6A3ICR7"/>
<evidence type="ECO:0000256" key="1">
    <source>
        <dbReference type="SAM" id="SignalP"/>
    </source>
</evidence>
<dbReference type="Proteomes" id="UP000429607">
    <property type="component" value="Unassembled WGS sequence"/>
</dbReference>
<organism evidence="2 3">
    <name type="scientific">Phytophthora rubi</name>
    <dbReference type="NCBI Taxonomy" id="129364"/>
    <lineage>
        <taxon>Eukaryota</taxon>
        <taxon>Sar</taxon>
        <taxon>Stramenopiles</taxon>
        <taxon>Oomycota</taxon>
        <taxon>Peronosporomycetes</taxon>
        <taxon>Peronosporales</taxon>
        <taxon>Peronosporaceae</taxon>
        <taxon>Phytophthora</taxon>
    </lineage>
</organism>
<evidence type="ECO:0008006" key="4">
    <source>
        <dbReference type="Google" id="ProtNLM"/>
    </source>
</evidence>
<protein>
    <recommendedName>
        <fullName evidence="4">Secreted protein</fullName>
    </recommendedName>
</protein>
<evidence type="ECO:0000313" key="3">
    <source>
        <dbReference type="Proteomes" id="UP000429607"/>
    </source>
</evidence>
<sequence>MLAVSWCHPCSNVFRAVIPWCLLNQASGAGHGTDQQDYPGPSRSSIVSNFSSSYPCKSNRYHPVDVFLDEVLVDHTQHKHIHRVPQPPTLVEVDSCNLHARFHQAHGQKLHHDCHESHLGFVVVPHADLL</sequence>
<feature type="signal peptide" evidence="1">
    <location>
        <begin position="1"/>
        <end position="28"/>
    </location>
</feature>
<feature type="chain" id="PRO_5025481922" description="Secreted protein" evidence="1">
    <location>
        <begin position="29"/>
        <end position="130"/>
    </location>
</feature>
<name>A0A6A3ICR7_9STRA</name>
<gene>
    <name evidence="2" type="ORF">PR001_g25083</name>
</gene>
<accession>A0A6A3ICR7</accession>
<keyword evidence="1" id="KW-0732">Signal</keyword>
<dbReference type="EMBL" id="QXFV01003345">
    <property type="protein sequence ID" value="KAE8977603.1"/>
    <property type="molecule type" value="Genomic_DNA"/>
</dbReference>
<proteinExistence type="predicted"/>